<comment type="caution">
    <text evidence="5">The sequence shown here is derived from an EMBL/GenBank/DDBJ whole genome shotgun (WGS) entry which is preliminary data.</text>
</comment>
<gene>
    <name evidence="5" type="ORF">BWK62_01955</name>
</gene>
<evidence type="ECO:0000256" key="4">
    <source>
        <dbReference type="ARBA" id="ARBA00023004"/>
    </source>
</evidence>
<protein>
    <submittedName>
        <fullName evidence="5">Globin</fullName>
    </submittedName>
</protein>
<evidence type="ECO:0000313" key="5">
    <source>
        <dbReference type="EMBL" id="OWP79481.1"/>
    </source>
</evidence>
<keyword evidence="3" id="KW-0479">Metal-binding</keyword>
<evidence type="ECO:0000256" key="1">
    <source>
        <dbReference type="ARBA" id="ARBA00022448"/>
    </source>
</evidence>
<dbReference type="Gene3D" id="1.10.490.10">
    <property type="entry name" value="Globins"/>
    <property type="match status" value="1"/>
</dbReference>
<dbReference type="InterPro" id="IPR001486">
    <property type="entry name" value="Hemoglobin_trunc"/>
</dbReference>
<dbReference type="InterPro" id="IPR012292">
    <property type="entry name" value="Globin/Proto"/>
</dbReference>
<sequence length="127" mass="15023">MKDIQNRSDIELLVNTFYNNAKIDTLIGPIFNGAIKDWTPHLNKMYTFWETILLEVHSYSGTPFPPHAKMPLEKIHFDRWMELFKKTVDSLFTGEKANEAKWRAGKMAELFEYKIEYFKKANHKPLL</sequence>
<name>A0A2D0AI36_9FLAO</name>
<evidence type="ECO:0000256" key="3">
    <source>
        <dbReference type="ARBA" id="ARBA00022723"/>
    </source>
</evidence>
<dbReference type="Pfam" id="PF01152">
    <property type="entry name" value="Bac_globin"/>
    <property type="match status" value="1"/>
</dbReference>
<dbReference type="GO" id="GO:0046872">
    <property type="term" value="F:metal ion binding"/>
    <property type="evidence" value="ECO:0007669"/>
    <property type="project" value="UniProtKB-KW"/>
</dbReference>
<keyword evidence="4" id="KW-0408">Iron</keyword>
<keyword evidence="1" id="KW-0813">Transport</keyword>
<dbReference type="GO" id="GO:0020037">
    <property type="term" value="F:heme binding"/>
    <property type="evidence" value="ECO:0007669"/>
    <property type="project" value="InterPro"/>
</dbReference>
<reference evidence="5 6" key="1">
    <citation type="journal article" date="2017" name="Infect. Genet. Evol.">
        <title>Comparative genome analysis of fish pathogen Flavobacterium columnare reveals extensive sequence diversity within the species.</title>
        <authorList>
            <person name="Kayansamruaj P."/>
            <person name="Dong H.T."/>
            <person name="Hirono I."/>
            <person name="Kondo H."/>
            <person name="Senapin S."/>
            <person name="Rodkhum C."/>
        </authorList>
    </citation>
    <scope>NUCLEOTIDE SEQUENCE [LARGE SCALE GENOMIC DNA]</scope>
    <source>
        <strain evidence="5 6">1214</strain>
    </source>
</reference>
<dbReference type="InterPro" id="IPR009050">
    <property type="entry name" value="Globin-like_sf"/>
</dbReference>
<evidence type="ECO:0000256" key="2">
    <source>
        <dbReference type="ARBA" id="ARBA00022617"/>
    </source>
</evidence>
<accession>A0A2D0AI36</accession>
<dbReference type="EMBL" id="MTCY01000003">
    <property type="protein sequence ID" value="OWP79481.1"/>
    <property type="molecule type" value="Genomic_DNA"/>
</dbReference>
<organism evidence="5 6">
    <name type="scientific">Flavobacterium columnare</name>
    <dbReference type="NCBI Taxonomy" id="996"/>
    <lineage>
        <taxon>Bacteria</taxon>
        <taxon>Pseudomonadati</taxon>
        <taxon>Bacteroidota</taxon>
        <taxon>Flavobacteriia</taxon>
        <taxon>Flavobacteriales</taxon>
        <taxon>Flavobacteriaceae</taxon>
        <taxon>Flavobacterium</taxon>
    </lineage>
</organism>
<dbReference type="SUPFAM" id="SSF46458">
    <property type="entry name" value="Globin-like"/>
    <property type="match status" value="1"/>
</dbReference>
<dbReference type="GO" id="GO:0019825">
    <property type="term" value="F:oxygen binding"/>
    <property type="evidence" value="ECO:0007669"/>
    <property type="project" value="InterPro"/>
</dbReference>
<dbReference type="Proteomes" id="UP000198034">
    <property type="component" value="Unassembled WGS sequence"/>
</dbReference>
<dbReference type="AlphaFoldDB" id="A0A2D0AI36"/>
<proteinExistence type="predicted"/>
<evidence type="ECO:0000313" key="6">
    <source>
        <dbReference type="Proteomes" id="UP000198034"/>
    </source>
</evidence>
<dbReference type="CDD" id="cd08916">
    <property type="entry name" value="TrHb3_P"/>
    <property type="match status" value="1"/>
</dbReference>
<keyword evidence="2" id="KW-0349">Heme</keyword>
<dbReference type="OrthoDB" id="25954at2"/>